<sequence length="196" mass="21395">MRLQLITPPAVEPVTLDEVKDHLRVTNDLEDDLLSNLITTARQKLDGPRGLLGRALITQTWTATLDGFPRVIDLPFAPVSAVSAITYRDTTGIEQTLAADAYMVAGLLDDHLTAISPVCGKSWPFIPYSPGRVSVTFTAGYGDAPEDVPEPIRTAIKMLVGHLYKNREAVTVASGSMMETPIGWQDLVADYRIRGF</sequence>
<dbReference type="Gene3D" id="1.10.3230.30">
    <property type="entry name" value="Phage gp6-like head-tail connector protein"/>
    <property type="match status" value="1"/>
</dbReference>
<comment type="caution">
    <text evidence="1">The sequence shown here is derived from an EMBL/GenBank/DDBJ whole genome shotgun (WGS) entry which is preliminary data.</text>
</comment>
<dbReference type="InterPro" id="IPR021146">
    <property type="entry name" value="Phage_gp6-like_head-tail"/>
</dbReference>
<keyword evidence="2" id="KW-1185">Reference proteome</keyword>
<proteinExistence type="predicted"/>
<dbReference type="InterPro" id="IPR006450">
    <property type="entry name" value="Phage_HK97_gp6-like"/>
</dbReference>
<dbReference type="CDD" id="cd08054">
    <property type="entry name" value="gp6"/>
    <property type="match status" value="1"/>
</dbReference>
<protein>
    <submittedName>
        <fullName evidence="1">Putative phiE125 gp8 family phage protein</fullName>
    </submittedName>
</protein>
<dbReference type="OrthoDB" id="8452228at2"/>
<dbReference type="AlphaFoldDB" id="A0A370H5K4"/>
<dbReference type="NCBIfam" id="TIGR01560">
    <property type="entry name" value="put_DNA_pack"/>
    <property type="match status" value="1"/>
</dbReference>
<dbReference type="InterPro" id="IPR011738">
    <property type="entry name" value="Phage_CHP"/>
</dbReference>
<organism evidence="1 2">
    <name type="scientific">Microvirga subterranea</name>
    <dbReference type="NCBI Taxonomy" id="186651"/>
    <lineage>
        <taxon>Bacteria</taxon>
        <taxon>Pseudomonadati</taxon>
        <taxon>Pseudomonadota</taxon>
        <taxon>Alphaproteobacteria</taxon>
        <taxon>Hyphomicrobiales</taxon>
        <taxon>Methylobacteriaceae</taxon>
        <taxon>Microvirga</taxon>
    </lineage>
</organism>
<evidence type="ECO:0000313" key="1">
    <source>
        <dbReference type="EMBL" id="RDI51228.1"/>
    </source>
</evidence>
<dbReference type="NCBIfam" id="TIGR02215">
    <property type="entry name" value="phage_chp_gp8"/>
    <property type="match status" value="1"/>
</dbReference>
<reference evidence="1 2" key="1">
    <citation type="submission" date="2018-07" db="EMBL/GenBank/DDBJ databases">
        <title>Genomic Encyclopedia of Type Strains, Phase IV (KMG-IV): sequencing the most valuable type-strain genomes for metagenomic binning, comparative biology and taxonomic classification.</title>
        <authorList>
            <person name="Goeker M."/>
        </authorList>
    </citation>
    <scope>NUCLEOTIDE SEQUENCE [LARGE SCALE GENOMIC DNA]</scope>
    <source>
        <strain evidence="1 2">DSM 14364</strain>
    </source>
</reference>
<evidence type="ECO:0000313" key="2">
    <source>
        <dbReference type="Proteomes" id="UP000254925"/>
    </source>
</evidence>
<name>A0A370H5K4_9HYPH</name>
<dbReference type="EMBL" id="QQBB01000019">
    <property type="protein sequence ID" value="RDI51228.1"/>
    <property type="molecule type" value="Genomic_DNA"/>
</dbReference>
<dbReference type="Pfam" id="PF05135">
    <property type="entry name" value="Phage_connect_1"/>
    <property type="match status" value="1"/>
</dbReference>
<dbReference type="Proteomes" id="UP000254925">
    <property type="component" value="Unassembled WGS sequence"/>
</dbReference>
<gene>
    <name evidence="1" type="ORF">DES45_11911</name>
</gene>
<accession>A0A370H5K4</accession>
<dbReference type="RefSeq" id="WP_114773230.1">
    <property type="nucleotide sequence ID" value="NZ_QQBB01000019.1"/>
</dbReference>